<evidence type="ECO:0008006" key="3">
    <source>
        <dbReference type="Google" id="ProtNLM"/>
    </source>
</evidence>
<reference evidence="1 2" key="1">
    <citation type="submission" date="2015-09" db="EMBL/GenBank/DDBJ databases">
        <title>Trachymyrmex cornetzi WGS genome.</title>
        <authorList>
            <person name="Nygaard S."/>
            <person name="Hu H."/>
            <person name="Boomsma J."/>
            <person name="Zhang G."/>
        </authorList>
    </citation>
    <scope>NUCLEOTIDE SEQUENCE [LARGE SCALE GENOMIC DNA]</scope>
    <source>
        <strain evidence="1">Tcor2-1</strain>
        <tissue evidence="1">Whole body</tissue>
    </source>
</reference>
<sequence length="161" mass="18546">QKEDGEGMEGTLLSPRMWVNVDTWSCANRSHMGITCHYLDDNLKRKSCVLACCRMKFAHTYIEIAKTLINVHQKFKLSPNKVVGTVADNASNFGKAFRIFSFDKNETKESEYLQSENIVISEFELPNSLHLIKMKQKSQNIYKAKTLLYLNLNFLIVLMMT</sequence>
<evidence type="ECO:0000313" key="2">
    <source>
        <dbReference type="Proteomes" id="UP000078492"/>
    </source>
</evidence>
<dbReference type="SUPFAM" id="SSF53098">
    <property type="entry name" value="Ribonuclease H-like"/>
    <property type="match status" value="1"/>
</dbReference>
<dbReference type="PANTHER" id="PTHR47501:SF5">
    <property type="entry name" value="HAT C-TERMINAL DIMERISATION DOMAIN-CONTAINING PROTEIN"/>
    <property type="match status" value="1"/>
</dbReference>
<dbReference type="InterPro" id="IPR012337">
    <property type="entry name" value="RNaseH-like_sf"/>
</dbReference>
<protein>
    <recommendedName>
        <fullName evidence="3">DUF659 domain-containing protein</fullName>
    </recommendedName>
</protein>
<dbReference type="PANTHER" id="PTHR47501">
    <property type="entry name" value="TRANSPOSASE-RELATED"/>
    <property type="match status" value="1"/>
</dbReference>
<evidence type="ECO:0000313" key="1">
    <source>
        <dbReference type="EMBL" id="KYN13633.1"/>
    </source>
</evidence>
<gene>
    <name evidence="1" type="ORF">ALC57_14171</name>
</gene>
<name>A0A151IYK5_9HYME</name>
<keyword evidence="2" id="KW-1185">Reference proteome</keyword>
<accession>A0A151IYK5</accession>
<feature type="non-terminal residue" evidence="1">
    <location>
        <position position="1"/>
    </location>
</feature>
<dbReference type="EMBL" id="KQ980748">
    <property type="protein sequence ID" value="KYN13633.1"/>
    <property type="molecule type" value="Genomic_DNA"/>
</dbReference>
<dbReference type="AlphaFoldDB" id="A0A151IYK5"/>
<proteinExistence type="predicted"/>
<organism evidence="1 2">
    <name type="scientific">Trachymyrmex cornetzi</name>
    <dbReference type="NCBI Taxonomy" id="471704"/>
    <lineage>
        <taxon>Eukaryota</taxon>
        <taxon>Metazoa</taxon>
        <taxon>Ecdysozoa</taxon>
        <taxon>Arthropoda</taxon>
        <taxon>Hexapoda</taxon>
        <taxon>Insecta</taxon>
        <taxon>Pterygota</taxon>
        <taxon>Neoptera</taxon>
        <taxon>Endopterygota</taxon>
        <taxon>Hymenoptera</taxon>
        <taxon>Apocrita</taxon>
        <taxon>Aculeata</taxon>
        <taxon>Formicoidea</taxon>
        <taxon>Formicidae</taxon>
        <taxon>Myrmicinae</taxon>
        <taxon>Trachymyrmex</taxon>
    </lineage>
</organism>
<dbReference type="Proteomes" id="UP000078492">
    <property type="component" value="Unassembled WGS sequence"/>
</dbReference>
<dbReference type="STRING" id="471704.A0A151IYK5"/>